<dbReference type="InterPro" id="IPR003439">
    <property type="entry name" value="ABC_transporter-like_ATP-bd"/>
</dbReference>
<evidence type="ECO:0000259" key="3">
    <source>
        <dbReference type="PROSITE" id="PS50893"/>
    </source>
</evidence>
<dbReference type="CDD" id="cd00267">
    <property type="entry name" value="ABC_ATPase"/>
    <property type="match status" value="1"/>
</dbReference>
<evidence type="ECO:0000256" key="1">
    <source>
        <dbReference type="ARBA" id="ARBA00022741"/>
    </source>
</evidence>
<sequence length="194" mass="22287">MLSIRNLQILQLAHINLEIEPGQCITISGPSGCGKTKLLRAIADLDHHQGDIRLNGVPQREIPAPQWRRQVGFLPAESAWWMEFVGDHFHNPSPCLLETLGFTTDWLSREVSRLSTGERQRLALLRLLENRPTVLLLDEPTANLDNDNTQRVEQLINDYRKQQIAVIWVTHNPSQHQMGGRYYHFQDGELRQSI</sequence>
<evidence type="ECO:0000256" key="2">
    <source>
        <dbReference type="ARBA" id="ARBA00022840"/>
    </source>
</evidence>
<keyword evidence="1" id="KW-0547">Nucleotide-binding</keyword>
<evidence type="ECO:0000313" key="4">
    <source>
        <dbReference type="EMBL" id="VAX05578.1"/>
    </source>
</evidence>
<feature type="domain" description="ABC transporter" evidence="3">
    <location>
        <begin position="2"/>
        <end position="194"/>
    </location>
</feature>
<accession>A0A3B1B2A5</accession>
<organism evidence="4">
    <name type="scientific">hydrothermal vent metagenome</name>
    <dbReference type="NCBI Taxonomy" id="652676"/>
    <lineage>
        <taxon>unclassified sequences</taxon>
        <taxon>metagenomes</taxon>
        <taxon>ecological metagenomes</taxon>
    </lineage>
</organism>
<dbReference type="GO" id="GO:0016887">
    <property type="term" value="F:ATP hydrolysis activity"/>
    <property type="evidence" value="ECO:0007669"/>
    <property type="project" value="InterPro"/>
</dbReference>
<protein>
    <submittedName>
        <fullName evidence="4">YbbL ABC transporter ATP-binding protein</fullName>
    </submittedName>
</protein>
<dbReference type="PROSITE" id="PS50893">
    <property type="entry name" value="ABC_TRANSPORTER_2"/>
    <property type="match status" value="1"/>
</dbReference>
<name>A0A3B1B2A5_9ZZZZ</name>
<dbReference type="EMBL" id="UOFX01000006">
    <property type="protein sequence ID" value="VAX05578.1"/>
    <property type="molecule type" value="Genomic_DNA"/>
</dbReference>
<dbReference type="Gene3D" id="3.40.50.300">
    <property type="entry name" value="P-loop containing nucleotide triphosphate hydrolases"/>
    <property type="match status" value="2"/>
</dbReference>
<reference evidence="4" key="1">
    <citation type="submission" date="2018-06" db="EMBL/GenBank/DDBJ databases">
        <authorList>
            <person name="Zhirakovskaya E."/>
        </authorList>
    </citation>
    <scope>NUCLEOTIDE SEQUENCE</scope>
</reference>
<dbReference type="SUPFAM" id="SSF52540">
    <property type="entry name" value="P-loop containing nucleoside triphosphate hydrolases"/>
    <property type="match status" value="1"/>
</dbReference>
<dbReference type="InterPro" id="IPR027417">
    <property type="entry name" value="P-loop_NTPase"/>
</dbReference>
<dbReference type="PANTHER" id="PTHR43119:SF1">
    <property type="entry name" value="ABC TRANSPORTER DOMAIN-CONTAINING PROTEIN"/>
    <property type="match status" value="1"/>
</dbReference>
<keyword evidence="2 4" id="KW-0067">ATP-binding</keyword>
<dbReference type="AlphaFoldDB" id="A0A3B1B2A5"/>
<dbReference type="SMART" id="SM00382">
    <property type="entry name" value="AAA"/>
    <property type="match status" value="1"/>
</dbReference>
<dbReference type="Pfam" id="PF00005">
    <property type="entry name" value="ABC_tran"/>
    <property type="match status" value="1"/>
</dbReference>
<dbReference type="GO" id="GO:0005524">
    <property type="term" value="F:ATP binding"/>
    <property type="evidence" value="ECO:0007669"/>
    <property type="project" value="UniProtKB-KW"/>
</dbReference>
<dbReference type="PANTHER" id="PTHR43119">
    <property type="entry name" value="ABC TRANSPORT PROTEIN ATP-BINDING COMPONENT-RELATED"/>
    <property type="match status" value="1"/>
</dbReference>
<proteinExistence type="predicted"/>
<dbReference type="InterPro" id="IPR003593">
    <property type="entry name" value="AAA+_ATPase"/>
</dbReference>
<gene>
    <name evidence="4" type="ORF">MNBD_GAMMA26-1620</name>
</gene>